<reference evidence="2" key="1">
    <citation type="submission" date="2016-11" db="EMBL/GenBank/DDBJ databases">
        <authorList>
            <person name="Varghese N."/>
            <person name="Submissions S."/>
        </authorList>
    </citation>
    <scope>NUCLEOTIDE SEQUENCE [LARGE SCALE GENOMIC DNA]</scope>
    <source>
        <strain evidence="2">DSM 18761</strain>
    </source>
</reference>
<evidence type="ECO:0000313" key="2">
    <source>
        <dbReference type="Proteomes" id="UP000184127"/>
    </source>
</evidence>
<dbReference type="AlphaFoldDB" id="A0A1M5AF53"/>
<dbReference type="Gene3D" id="3.20.20.70">
    <property type="entry name" value="Aldolase class I"/>
    <property type="match status" value="1"/>
</dbReference>
<proteinExistence type="predicted"/>
<accession>A0A1M5AF53</accession>
<dbReference type="EMBL" id="FQUR01000022">
    <property type="protein sequence ID" value="SHF28930.1"/>
    <property type="molecule type" value="Genomic_DNA"/>
</dbReference>
<sequence>MEVRLNVLAKNLKNAKEIVEVTEGKVFIGILTKEFNSTEEAIKKVFEFQNAGIPVSIGLGAGDPQQWQKVVEVAIATKPAHVNQVFTAAGYTLGALKAVKSEHTIVNALIRPSGILGKVFISTGPTSEKYLEMVSCDLAAAMLAEIGVPSVKFFPIEGDKRLAEVEEMVKACINHGITIFEPTGGIDKKSLPSVLEVCLKNGIQIVIPHVYTSIIDKTTGLTRIEDAEELKTIIKRVVE</sequence>
<dbReference type="RefSeq" id="WP_072969482.1">
    <property type="nucleotide sequence ID" value="NZ_FQUR01000022.1"/>
</dbReference>
<protein>
    <submittedName>
        <fullName evidence="1">2-dehydro-3-deoxy-phosphogluconate aldolase</fullName>
    </submittedName>
</protein>
<dbReference type="InterPro" id="IPR013785">
    <property type="entry name" value="Aldolase_TIM"/>
</dbReference>
<dbReference type="InterPro" id="IPR010763">
    <property type="entry name" value="DgaF"/>
</dbReference>
<name>A0A1M5AF53_9THEO</name>
<dbReference type="Pfam" id="PF07071">
    <property type="entry name" value="KDGP_aldolase"/>
    <property type="match status" value="1"/>
</dbReference>
<dbReference type="Proteomes" id="UP000184127">
    <property type="component" value="Unassembled WGS sequence"/>
</dbReference>
<keyword evidence="2" id="KW-1185">Reference proteome</keyword>
<gene>
    <name evidence="1" type="ORF">SAMN02745195_02289</name>
</gene>
<dbReference type="NCBIfam" id="TIGR03581">
    <property type="entry name" value="EF_0839"/>
    <property type="match status" value="1"/>
</dbReference>
<organism evidence="1 2">
    <name type="scientific">Thermoanaerobacter uzonensis DSM 18761</name>
    <dbReference type="NCBI Taxonomy" id="1123369"/>
    <lineage>
        <taxon>Bacteria</taxon>
        <taxon>Bacillati</taxon>
        <taxon>Bacillota</taxon>
        <taxon>Clostridia</taxon>
        <taxon>Thermoanaerobacterales</taxon>
        <taxon>Thermoanaerobacteraceae</taxon>
        <taxon>Thermoanaerobacter</taxon>
    </lineage>
</organism>
<evidence type="ECO:0000313" key="1">
    <source>
        <dbReference type="EMBL" id="SHF28930.1"/>
    </source>
</evidence>